<protein>
    <submittedName>
        <fullName evidence="2">Uncharacterized protein</fullName>
    </submittedName>
</protein>
<keyword evidence="3" id="KW-1185">Reference proteome</keyword>
<gene>
    <name evidence="2" type="ORF">RRG08_009824</name>
</gene>
<evidence type="ECO:0000313" key="2">
    <source>
        <dbReference type="EMBL" id="KAK3762434.1"/>
    </source>
</evidence>
<feature type="region of interest" description="Disordered" evidence="1">
    <location>
        <begin position="365"/>
        <end position="396"/>
    </location>
</feature>
<dbReference type="InterPro" id="IPR038901">
    <property type="entry name" value="HEXDC-like"/>
</dbReference>
<proteinExistence type="predicted"/>
<feature type="compositionally biased region" description="Basic and acidic residues" evidence="1">
    <location>
        <begin position="366"/>
        <end position="379"/>
    </location>
</feature>
<name>A0AAE1D9G2_9GAST</name>
<evidence type="ECO:0000313" key="3">
    <source>
        <dbReference type="Proteomes" id="UP001283361"/>
    </source>
</evidence>
<accession>A0AAE1D9G2</accession>
<reference evidence="2" key="1">
    <citation type="journal article" date="2023" name="G3 (Bethesda)">
        <title>A reference genome for the long-term kleptoplast-retaining sea slug Elysia crispata morphotype clarki.</title>
        <authorList>
            <person name="Eastman K.E."/>
            <person name="Pendleton A.L."/>
            <person name="Shaikh M.A."/>
            <person name="Suttiyut T."/>
            <person name="Ogas R."/>
            <person name="Tomko P."/>
            <person name="Gavelis G."/>
            <person name="Widhalm J.R."/>
            <person name="Wisecaver J.H."/>
        </authorList>
    </citation>
    <scope>NUCLEOTIDE SEQUENCE</scope>
    <source>
        <strain evidence="2">ECLA1</strain>
    </source>
</reference>
<dbReference type="EMBL" id="JAWDGP010004710">
    <property type="protein sequence ID" value="KAK3762434.1"/>
    <property type="molecule type" value="Genomic_DNA"/>
</dbReference>
<comment type="caution">
    <text evidence="2">The sequence shown here is derived from an EMBL/GenBank/DDBJ whole genome shotgun (WGS) entry which is preliminary data.</text>
</comment>
<evidence type="ECO:0000256" key="1">
    <source>
        <dbReference type="SAM" id="MobiDB-lite"/>
    </source>
</evidence>
<dbReference type="AlphaFoldDB" id="A0AAE1D9G2"/>
<dbReference type="Proteomes" id="UP001283361">
    <property type="component" value="Unassembled WGS sequence"/>
</dbReference>
<sequence length="500" mass="57330">MPDSDTSRVNLRQRCNTKSEGGGDRILAIMDRSDQADTKQRKLHHLACAPLQPSLPYPSKLVADPMAQEIYESTSKILNCDDNIEISFPKIDKKTKLAVISQDCRFPGSDLYYAMQGFYAYTQISTQHRLEGWLSDYQMSHGFSNPGQLKVLAMDLNKQNNGYTKSMGPLQMHLSSIFSPEDVEEWLEENIYERKRRNVEILYKVNDMLQIKTWPKRPLPVIKVGKPRISQQSNFSKNVFETRRSKNSRFDAVDSVNRPKQASGDVDTSKRSIAVINNFENRDNHARTAQSHRQSVLKVNDDIRSDLGISKHRLKSRADDKYLRSEMGNKKRAFSGRVNDDILPEKAVHHERKVDNSHLRLLINGEDQKHSIPEKRNRQPEPMNAGQFISGDNFDKSDTKQFDAQYRVEKRRPSEQNIKQQENQRIQHIVDGADIAQPPLYHKAMGDKNVLGKSSLDRGEGFQSIAKNRQPVIKADHSDFHDAKMERYEDKLIKAAASSI</sequence>
<dbReference type="PANTHER" id="PTHR21040">
    <property type="entry name" value="BCDNA.GH04120"/>
    <property type="match status" value="1"/>
</dbReference>
<organism evidence="2 3">
    <name type="scientific">Elysia crispata</name>
    <name type="common">lettuce slug</name>
    <dbReference type="NCBI Taxonomy" id="231223"/>
    <lineage>
        <taxon>Eukaryota</taxon>
        <taxon>Metazoa</taxon>
        <taxon>Spiralia</taxon>
        <taxon>Lophotrochozoa</taxon>
        <taxon>Mollusca</taxon>
        <taxon>Gastropoda</taxon>
        <taxon>Heterobranchia</taxon>
        <taxon>Euthyneura</taxon>
        <taxon>Panpulmonata</taxon>
        <taxon>Sacoglossa</taxon>
        <taxon>Placobranchoidea</taxon>
        <taxon>Plakobranchidae</taxon>
        <taxon>Elysia</taxon>
    </lineage>
</organism>
<dbReference type="PANTHER" id="PTHR21040:SF8">
    <property type="entry name" value="BCDNA.GH04120"/>
    <property type="match status" value="1"/>
</dbReference>
<dbReference type="GO" id="GO:0015929">
    <property type="term" value="F:hexosaminidase activity"/>
    <property type="evidence" value="ECO:0007669"/>
    <property type="project" value="InterPro"/>
</dbReference>